<evidence type="ECO:0000313" key="1">
    <source>
        <dbReference type="EMBL" id="QCD99206.1"/>
    </source>
</evidence>
<organism evidence="1 2">
    <name type="scientific">Vigna unguiculata</name>
    <name type="common">Cowpea</name>
    <dbReference type="NCBI Taxonomy" id="3917"/>
    <lineage>
        <taxon>Eukaryota</taxon>
        <taxon>Viridiplantae</taxon>
        <taxon>Streptophyta</taxon>
        <taxon>Embryophyta</taxon>
        <taxon>Tracheophyta</taxon>
        <taxon>Spermatophyta</taxon>
        <taxon>Magnoliopsida</taxon>
        <taxon>eudicotyledons</taxon>
        <taxon>Gunneridae</taxon>
        <taxon>Pentapetalae</taxon>
        <taxon>rosids</taxon>
        <taxon>fabids</taxon>
        <taxon>Fabales</taxon>
        <taxon>Fabaceae</taxon>
        <taxon>Papilionoideae</taxon>
        <taxon>50 kb inversion clade</taxon>
        <taxon>NPAAA clade</taxon>
        <taxon>indigoferoid/millettioid clade</taxon>
        <taxon>Phaseoleae</taxon>
        <taxon>Vigna</taxon>
    </lineage>
</organism>
<reference evidence="1 2" key="1">
    <citation type="submission" date="2019-04" db="EMBL/GenBank/DDBJ databases">
        <title>An improved genome assembly and genetic linkage map for asparagus bean, Vigna unguiculata ssp. sesquipedialis.</title>
        <authorList>
            <person name="Xia Q."/>
            <person name="Zhang R."/>
            <person name="Dong Y."/>
        </authorList>
    </citation>
    <scope>NUCLEOTIDE SEQUENCE [LARGE SCALE GENOMIC DNA]</scope>
    <source>
        <tissue evidence="1">Leaf</tissue>
    </source>
</reference>
<gene>
    <name evidence="1" type="ORF">DEO72_LG7g487</name>
</gene>
<evidence type="ECO:0000313" key="2">
    <source>
        <dbReference type="Proteomes" id="UP000501690"/>
    </source>
</evidence>
<dbReference type="EMBL" id="CP039351">
    <property type="protein sequence ID" value="QCD99206.1"/>
    <property type="molecule type" value="Genomic_DNA"/>
</dbReference>
<keyword evidence="2" id="KW-1185">Reference proteome</keyword>
<protein>
    <submittedName>
        <fullName evidence="1">Uncharacterized protein</fullName>
    </submittedName>
</protein>
<sequence length="97" mass="11316">MHLVVQRSEECIFLLKAFEKNNFLLEEVRKQLLARRTSSSKYYVRSGFKLAERPNVDKESTKVDTIAFQTCVTLLRPILARLYCVVFEDANCDVKLQ</sequence>
<accession>A0A4D6MGU5</accession>
<name>A0A4D6MGU5_VIGUN</name>
<proteinExistence type="predicted"/>
<dbReference type="Proteomes" id="UP000501690">
    <property type="component" value="Linkage Group LG7"/>
</dbReference>
<dbReference type="AlphaFoldDB" id="A0A4D6MGU5"/>